<organism evidence="2 3">
    <name type="scientific">Oceanotoga teriensis</name>
    <dbReference type="NCBI Taxonomy" id="515440"/>
    <lineage>
        <taxon>Bacteria</taxon>
        <taxon>Thermotogati</taxon>
        <taxon>Thermotogota</taxon>
        <taxon>Thermotogae</taxon>
        <taxon>Petrotogales</taxon>
        <taxon>Petrotogaceae</taxon>
        <taxon>Oceanotoga</taxon>
    </lineage>
</organism>
<dbReference type="PANTHER" id="PTHR36928">
    <property type="entry name" value="PHOSPHATASE YCDX-RELATED"/>
    <property type="match status" value="1"/>
</dbReference>
<dbReference type="Pfam" id="PF02811">
    <property type="entry name" value="PHP"/>
    <property type="match status" value="1"/>
</dbReference>
<gene>
    <name evidence="2" type="ORF">C7380_11515</name>
</gene>
<dbReference type="EMBL" id="QGGI01000015">
    <property type="protein sequence ID" value="PWJ89289.1"/>
    <property type="molecule type" value="Genomic_DNA"/>
</dbReference>
<evidence type="ECO:0000313" key="2">
    <source>
        <dbReference type="EMBL" id="PWJ89289.1"/>
    </source>
</evidence>
<keyword evidence="3" id="KW-1185">Reference proteome</keyword>
<dbReference type="SUPFAM" id="SSF89550">
    <property type="entry name" value="PHP domain-like"/>
    <property type="match status" value="1"/>
</dbReference>
<protein>
    <submittedName>
        <fullName evidence="2">Histidinol phosphatase-like PHP family hydrolase</fullName>
    </submittedName>
</protein>
<dbReference type="GO" id="GO:0005829">
    <property type="term" value="C:cytosol"/>
    <property type="evidence" value="ECO:0007669"/>
    <property type="project" value="TreeGrafter"/>
</dbReference>
<reference evidence="2 3" key="1">
    <citation type="submission" date="2018-05" db="EMBL/GenBank/DDBJ databases">
        <title>Genomic Encyclopedia of Type Strains, Phase IV (KMG-IV): sequencing the most valuable type-strain genomes for metagenomic binning, comparative biology and taxonomic classification.</title>
        <authorList>
            <person name="Goeker M."/>
        </authorList>
    </citation>
    <scope>NUCLEOTIDE SEQUENCE [LARGE SCALE GENOMIC DNA]</scope>
    <source>
        <strain evidence="2 3">DSM 24906</strain>
    </source>
</reference>
<sequence>MKKRYDFHTHTLLSDGVLTPSEQISWAIKNNYSAIALTDHADYSNIDFIIKNLLNFIKNESKFYKDIDIFAGIEITHVPPNLIDEMAKYAKNIGAKIVVVHGETISEPVPLKTNYYAVRSNYVDILAHPGLISEEDIIQAVKNDIYIEITTRKSHALTNGHVARLAIKNNAKILINSDVHTPDDFCNYEKAFKIGLGSGISEENLIEIMEKNPKLFINKINDI</sequence>
<accession>A0AA45C5J4</accession>
<dbReference type="GO" id="GO:0042578">
    <property type="term" value="F:phosphoric ester hydrolase activity"/>
    <property type="evidence" value="ECO:0007669"/>
    <property type="project" value="TreeGrafter"/>
</dbReference>
<evidence type="ECO:0000313" key="3">
    <source>
        <dbReference type="Proteomes" id="UP000245921"/>
    </source>
</evidence>
<dbReference type="AlphaFoldDB" id="A0AA45C5J4"/>
<dbReference type="InterPro" id="IPR016195">
    <property type="entry name" value="Pol/histidinol_Pase-like"/>
</dbReference>
<dbReference type="CDD" id="cd07432">
    <property type="entry name" value="PHP_HisPPase"/>
    <property type="match status" value="1"/>
</dbReference>
<dbReference type="Proteomes" id="UP000245921">
    <property type="component" value="Unassembled WGS sequence"/>
</dbReference>
<dbReference type="Gene3D" id="3.20.20.140">
    <property type="entry name" value="Metal-dependent hydrolases"/>
    <property type="match status" value="1"/>
</dbReference>
<dbReference type="GO" id="GO:0008270">
    <property type="term" value="F:zinc ion binding"/>
    <property type="evidence" value="ECO:0007669"/>
    <property type="project" value="TreeGrafter"/>
</dbReference>
<dbReference type="SMART" id="SM00481">
    <property type="entry name" value="POLIIIAc"/>
    <property type="match status" value="1"/>
</dbReference>
<dbReference type="InterPro" id="IPR003141">
    <property type="entry name" value="Pol/His_phosphatase_N"/>
</dbReference>
<name>A0AA45C5J4_9BACT</name>
<feature type="domain" description="Polymerase/histidinol phosphatase N-terminal" evidence="1">
    <location>
        <begin position="5"/>
        <end position="79"/>
    </location>
</feature>
<dbReference type="InterPro" id="IPR050243">
    <property type="entry name" value="PHP_phosphatase"/>
</dbReference>
<proteinExistence type="predicted"/>
<dbReference type="RefSeq" id="WP_109605475.1">
    <property type="nucleotide sequence ID" value="NZ_QGGI01000015.1"/>
</dbReference>
<dbReference type="InterPro" id="IPR004013">
    <property type="entry name" value="PHP_dom"/>
</dbReference>
<evidence type="ECO:0000259" key="1">
    <source>
        <dbReference type="SMART" id="SM00481"/>
    </source>
</evidence>
<comment type="caution">
    <text evidence="2">The sequence shown here is derived from an EMBL/GenBank/DDBJ whole genome shotgun (WGS) entry which is preliminary data.</text>
</comment>
<keyword evidence="2" id="KW-0378">Hydrolase</keyword>
<dbReference type="PANTHER" id="PTHR36928:SF1">
    <property type="entry name" value="PHOSPHATASE YCDX-RELATED"/>
    <property type="match status" value="1"/>
</dbReference>
<dbReference type="NCBIfam" id="NF004981">
    <property type="entry name" value="PRK06361.1"/>
    <property type="match status" value="1"/>
</dbReference>